<protein>
    <submittedName>
        <fullName evidence="3">Cell division protein FtsL</fullName>
    </submittedName>
</protein>
<evidence type="ECO:0000256" key="2">
    <source>
        <dbReference type="SAM" id="Phobius"/>
    </source>
</evidence>
<dbReference type="Pfam" id="PF04977">
    <property type="entry name" value="DivIC"/>
    <property type="match status" value="1"/>
</dbReference>
<keyword evidence="4" id="KW-1185">Reference proteome</keyword>
<dbReference type="Proteomes" id="UP000033448">
    <property type="component" value="Unassembled WGS sequence"/>
</dbReference>
<dbReference type="EMBL" id="JYIT01000081">
    <property type="protein sequence ID" value="KJL21588.1"/>
    <property type="molecule type" value="Genomic_DNA"/>
</dbReference>
<dbReference type="AlphaFoldDB" id="A0A0F0KL48"/>
<dbReference type="GO" id="GO:0051301">
    <property type="term" value="P:cell division"/>
    <property type="evidence" value="ECO:0007669"/>
    <property type="project" value="UniProtKB-KW"/>
</dbReference>
<evidence type="ECO:0000313" key="3">
    <source>
        <dbReference type="EMBL" id="KJL21588.1"/>
    </source>
</evidence>
<keyword evidence="3" id="KW-0131">Cell cycle</keyword>
<sequence length="176" mass="19221">MTERRTPPSSSRRASTDARAETRAARPGSARAVDVRGWVGGIRLSGFMVIMLSLVVLGAWVLVPTLGTYLDQRQRIAALEQSVAVTQKQIDGLKAERERWNDPAYITAQARQRLFYVKPGEVVYLIDNDIDPAARPLEQAKISDTVQEKSSDWAGQLLRSVTEAGLAKTAAGSAGR</sequence>
<name>A0A0F0KL48_9MICO</name>
<dbReference type="InterPro" id="IPR007060">
    <property type="entry name" value="FtsL/DivIC"/>
</dbReference>
<feature type="transmembrane region" description="Helical" evidence="2">
    <location>
        <begin position="44"/>
        <end position="63"/>
    </location>
</feature>
<feature type="compositionally biased region" description="Basic and acidic residues" evidence="1">
    <location>
        <begin position="14"/>
        <end position="24"/>
    </location>
</feature>
<comment type="caution">
    <text evidence="3">The sequence shown here is derived from an EMBL/GenBank/DDBJ whole genome shotgun (WGS) entry which is preliminary data.</text>
</comment>
<evidence type="ECO:0000256" key="1">
    <source>
        <dbReference type="SAM" id="MobiDB-lite"/>
    </source>
</evidence>
<keyword evidence="2" id="KW-0472">Membrane</keyword>
<keyword evidence="3" id="KW-0132">Cell division</keyword>
<organism evidence="3 4">
    <name type="scientific">Microbacterium azadirachtae</name>
    <dbReference type="NCBI Taxonomy" id="582680"/>
    <lineage>
        <taxon>Bacteria</taxon>
        <taxon>Bacillati</taxon>
        <taxon>Actinomycetota</taxon>
        <taxon>Actinomycetes</taxon>
        <taxon>Micrococcales</taxon>
        <taxon>Microbacteriaceae</taxon>
        <taxon>Microbacterium</taxon>
    </lineage>
</organism>
<reference evidence="3 4" key="1">
    <citation type="submission" date="2015-02" db="EMBL/GenBank/DDBJ databases">
        <title>Draft genome sequences of ten Microbacterium spp. with emphasis on heavy metal contaminated environments.</title>
        <authorList>
            <person name="Corretto E."/>
        </authorList>
    </citation>
    <scope>NUCLEOTIDE SEQUENCE [LARGE SCALE GENOMIC DNA]</scope>
    <source>
        <strain evidence="3 4">DSM 23848</strain>
    </source>
</reference>
<feature type="region of interest" description="Disordered" evidence="1">
    <location>
        <begin position="1"/>
        <end position="26"/>
    </location>
</feature>
<keyword evidence="2" id="KW-1133">Transmembrane helix</keyword>
<gene>
    <name evidence="3" type="primary">ftsL</name>
    <name evidence="3" type="ORF">RL72_02550</name>
</gene>
<accession>A0A0F0KL48</accession>
<keyword evidence="2" id="KW-0812">Transmembrane</keyword>
<dbReference type="PATRIC" id="fig|582680.7.peg.2605"/>
<proteinExistence type="predicted"/>
<evidence type="ECO:0000313" key="4">
    <source>
        <dbReference type="Proteomes" id="UP000033448"/>
    </source>
</evidence>